<dbReference type="RefSeq" id="WP_311555551.1">
    <property type="nucleotide sequence ID" value="NZ_JAVREJ010000004.1"/>
</dbReference>
<accession>A0ABU2N6I0</accession>
<evidence type="ECO:0000313" key="2">
    <source>
        <dbReference type="Proteomes" id="UP001183202"/>
    </source>
</evidence>
<reference evidence="2" key="1">
    <citation type="submission" date="2023-07" db="EMBL/GenBank/DDBJ databases">
        <title>30 novel species of actinomycetes from the DSMZ collection.</title>
        <authorList>
            <person name="Nouioui I."/>
        </authorList>
    </citation>
    <scope>NUCLEOTIDE SEQUENCE [LARGE SCALE GENOMIC DNA]</scope>
    <source>
        <strain evidence="2">DSM 45834</strain>
    </source>
</reference>
<dbReference type="CDD" id="cd00093">
    <property type="entry name" value="HTH_XRE"/>
    <property type="match status" value="1"/>
</dbReference>
<dbReference type="InterPro" id="IPR010982">
    <property type="entry name" value="Lambda_DNA-bd_dom_sf"/>
</dbReference>
<dbReference type="Gene3D" id="1.10.260.40">
    <property type="entry name" value="lambda repressor-like DNA-binding domains"/>
    <property type="match status" value="1"/>
</dbReference>
<dbReference type="InterPro" id="IPR001387">
    <property type="entry name" value="Cro/C1-type_HTH"/>
</dbReference>
<evidence type="ECO:0000313" key="1">
    <source>
        <dbReference type="EMBL" id="MDT0349530.1"/>
    </source>
</evidence>
<proteinExistence type="predicted"/>
<dbReference type="Proteomes" id="UP001183202">
    <property type="component" value="Unassembled WGS sequence"/>
</dbReference>
<dbReference type="EMBL" id="JAVREJ010000004">
    <property type="protein sequence ID" value="MDT0349530.1"/>
    <property type="molecule type" value="Genomic_DNA"/>
</dbReference>
<organism evidence="1 2">
    <name type="scientific">Pseudonocardia charpentierae</name>
    <dbReference type="NCBI Taxonomy" id="3075545"/>
    <lineage>
        <taxon>Bacteria</taxon>
        <taxon>Bacillati</taxon>
        <taxon>Actinomycetota</taxon>
        <taxon>Actinomycetes</taxon>
        <taxon>Pseudonocardiales</taxon>
        <taxon>Pseudonocardiaceae</taxon>
        <taxon>Pseudonocardia</taxon>
    </lineage>
</organism>
<keyword evidence="2" id="KW-1185">Reference proteome</keyword>
<comment type="caution">
    <text evidence="1">The sequence shown here is derived from an EMBL/GenBank/DDBJ whole genome shotgun (WGS) entry which is preliminary data.</text>
</comment>
<name>A0ABU2N6I0_9PSEU</name>
<sequence length="355" mass="40006">MALAPRQAVRLARALRELRESEWPDSSLTQAQLAAALSSERSRVAPATLSSWESLSNPKAPPPSRLSAYARFFASRRSLEPKPHLLPVEQLTPDEHDRFKELEEHLLGLFHTGSPEQRNTFSFDEGPITIICPELPEEERGPLADKTKPNFNRLQQFADIDALLEIWGHIRAENPALEVRFRLPNELAADDFQAHVVLLGGVGWNDMTRRIQSAIKQVPITQVDDPSLKTGDIFKVKDTEGERRFYPIWDDGPDGTGELVEDVAQIVRLRSPFQSSRTLTICNGIHSRGVLGGVRCLTDRLVREANERYLIQRFPEGHFALLLRVPVVSNASLSPDLQDPYARLYEWAPSTEIRG</sequence>
<protein>
    <submittedName>
        <fullName evidence="1">Helix-turn-helix transcriptional regulator</fullName>
    </submittedName>
</protein>
<gene>
    <name evidence="1" type="ORF">RM445_08345</name>
</gene>